<dbReference type="EMBL" id="BAAANS010000016">
    <property type="protein sequence ID" value="GAA2097583.1"/>
    <property type="molecule type" value="Genomic_DNA"/>
</dbReference>
<dbReference type="Pfam" id="PF02518">
    <property type="entry name" value="HATPase_c"/>
    <property type="match status" value="1"/>
</dbReference>
<keyword evidence="3" id="KW-0597">Phosphoprotein</keyword>
<dbReference type="PANTHER" id="PTHR24421">
    <property type="entry name" value="NITRATE/NITRITE SENSOR PROTEIN NARX-RELATED"/>
    <property type="match status" value="1"/>
</dbReference>
<comment type="catalytic activity">
    <reaction evidence="1">
        <text>ATP + protein L-histidine = ADP + protein N-phospho-L-histidine.</text>
        <dbReference type="EC" id="2.7.13.3"/>
    </reaction>
</comment>
<evidence type="ECO:0000256" key="1">
    <source>
        <dbReference type="ARBA" id="ARBA00000085"/>
    </source>
</evidence>
<comment type="caution">
    <text evidence="13">The sequence shown here is derived from an EMBL/GenBank/DDBJ whole genome shotgun (WGS) entry which is preliminary data.</text>
</comment>
<dbReference type="CDD" id="cd16917">
    <property type="entry name" value="HATPase_UhpB-NarQ-NarX-like"/>
    <property type="match status" value="1"/>
</dbReference>
<evidence type="ECO:0000256" key="8">
    <source>
        <dbReference type="ARBA" id="ARBA00023012"/>
    </source>
</evidence>
<keyword evidence="9" id="KW-0812">Transmembrane</keyword>
<evidence type="ECO:0000256" key="5">
    <source>
        <dbReference type="ARBA" id="ARBA00022741"/>
    </source>
</evidence>
<dbReference type="PANTHER" id="PTHR24421:SF10">
    <property type="entry name" value="NITRATE_NITRITE SENSOR PROTEIN NARQ"/>
    <property type="match status" value="1"/>
</dbReference>
<dbReference type="GO" id="GO:0016301">
    <property type="term" value="F:kinase activity"/>
    <property type="evidence" value="ECO:0007669"/>
    <property type="project" value="UniProtKB-KW"/>
</dbReference>
<dbReference type="InterPro" id="IPR055558">
    <property type="entry name" value="DUF7134"/>
</dbReference>
<feature type="transmembrane region" description="Helical" evidence="9">
    <location>
        <begin position="72"/>
        <end position="101"/>
    </location>
</feature>
<evidence type="ECO:0000256" key="3">
    <source>
        <dbReference type="ARBA" id="ARBA00022553"/>
    </source>
</evidence>
<keyword evidence="9" id="KW-0472">Membrane</keyword>
<dbReference type="Pfam" id="PF23539">
    <property type="entry name" value="DUF7134"/>
    <property type="match status" value="1"/>
</dbReference>
<dbReference type="EC" id="2.7.13.3" evidence="2"/>
<evidence type="ECO:0000313" key="13">
    <source>
        <dbReference type="EMBL" id="GAA2097583.1"/>
    </source>
</evidence>
<dbReference type="Gene3D" id="3.30.565.10">
    <property type="entry name" value="Histidine kinase-like ATPase, C-terminal domain"/>
    <property type="match status" value="1"/>
</dbReference>
<dbReference type="SUPFAM" id="SSF55874">
    <property type="entry name" value="ATPase domain of HSP90 chaperone/DNA topoisomerase II/histidine kinase"/>
    <property type="match status" value="1"/>
</dbReference>
<feature type="domain" description="Signal transduction histidine kinase subgroup 3 dimerisation and phosphoacceptor" evidence="11">
    <location>
        <begin position="195"/>
        <end position="259"/>
    </location>
</feature>
<dbReference type="InterPro" id="IPR011712">
    <property type="entry name" value="Sig_transdc_His_kin_sub3_dim/P"/>
</dbReference>
<keyword evidence="6 13" id="KW-0418">Kinase</keyword>
<feature type="transmembrane region" description="Helical" evidence="9">
    <location>
        <begin position="48"/>
        <end position="66"/>
    </location>
</feature>
<feature type="transmembrane region" description="Helical" evidence="9">
    <location>
        <begin position="113"/>
        <end position="131"/>
    </location>
</feature>
<protein>
    <recommendedName>
        <fullName evidence="2">histidine kinase</fullName>
        <ecNumber evidence="2">2.7.13.3</ecNumber>
    </recommendedName>
</protein>
<keyword evidence="4" id="KW-0808">Transferase</keyword>
<keyword evidence="5" id="KW-0547">Nucleotide-binding</keyword>
<evidence type="ECO:0000256" key="6">
    <source>
        <dbReference type="ARBA" id="ARBA00022777"/>
    </source>
</evidence>
<dbReference type="Pfam" id="PF07730">
    <property type="entry name" value="HisKA_3"/>
    <property type="match status" value="1"/>
</dbReference>
<keyword evidence="8" id="KW-0902">Two-component regulatory system</keyword>
<evidence type="ECO:0000259" key="10">
    <source>
        <dbReference type="Pfam" id="PF02518"/>
    </source>
</evidence>
<dbReference type="InterPro" id="IPR036890">
    <property type="entry name" value="HATPase_C_sf"/>
</dbReference>
<sequence>MESLQPPLLKRLSTTHWAVIDCAAAVLVMAGSTLLWQGTDHADGPKRADLLIAVLSLLAVAFRRRWPFAALVGVVTIGTVATFVRGGPVPLVAVAFAMYVIPQRSRRREALRVLTATLLVMVPTAGLTGFLQLPYGPPTRHSAALLVESALLVTVAWTIGYAVQQQRLYTDSLHAQAEQRAQEQLGEARRAAGEERLRIARELHDVVAHTMSVIAVQAGVANHVAAERPDEARRALSSIEETSRGALREMRAMLGILRGEENSGQPSQGGAGTAPAPGLADLGALVERTAEAGVRVDLEVCGERPELSAGLELAAFRVVQEAITNVIKHAAVERCQVAVMYHPDAVTVEITDDGVGDGWDAGKGIGRLVAGHGIVGMRERVGMYGGAFRAGPRPGGGFQVTARFPSTTTGVSL</sequence>
<gene>
    <name evidence="13" type="ORF">GCM10009759_27820</name>
</gene>
<feature type="transmembrane region" description="Helical" evidence="9">
    <location>
        <begin position="16"/>
        <end position="36"/>
    </location>
</feature>
<evidence type="ECO:0000256" key="9">
    <source>
        <dbReference type="SAM" id="Phobius"/>
    </source>
</evidence>
<accession>A0ABN2WRL3</accession>
<keyword evidence="14" id="KW-1185">Reference proteome</keyword>
<evidence type="ECO:0000256" key="4">
    <source>
        <dbReference type="ARBA" id="ARBA00022679"/>
    </source>
</evidence>
<evidence type="ECO:0000259" key="12">
    <source>
        <dbReference type="Pfam" id="PF23539"/>
    </source>
</evidence>
<dbReference type="RefSeq" id="WP_344552331.1">
    <property type="nucleotide sequence ID" value="NZ_BAAANS010000016.1"/>
</dbReference>
<organism evidence="13 14">
    <name type="scientific">Kitasatospora saccharophila</name>
    <dbReference type="NCBI Taxonomy" id="407973"/>
    <lineage>
        <taxon>Bacteria</taxon>
        <taxon>Bacillati</taxon>
        <taxon>Actinomycetota</taxon>
        <taxon>Actinomycetes</taxon>
        <taxon>Kitasatosporales</taxon>
        <taxon>Streptomycetaceae</taxon>
        <taxon>Kitasatospora</taxon>
    </lineage>
</organism>
<reference evidence="13 14" key="1">
    <citation type="journal article" date="2019" name="Int. J. Syst. Evol. Microbiol.">
        <title>The Global Catalogue of Microorganisms (GCM) 10K type strain sequencing project: providing services to taxonomists for standard genome sequencing and annotation.</title>
        <authorList>
            <consortium name="The Broad Institute Genomics Platform"/>
            <consortium name="The Broad Institute Genome Sequencing Center for Infectious Disease"/>
            <person name="Wu L."/>
            <person name="Ma J."/>
        </authorList>
    </citation>
    <scope>NUCLEOTIDE SEQUENCE [LARGE SCALE GENOMIC DNA]</scope>
    <source>
        <strain evidence="13 14">JCM 14559</strain>
    </source>
</reference>
<feature type="domain" description="Histidine kinase/HSP90-like ATPase" evidence="10">
    <location>
        <begin position="312"/>
        <end position="407"/>
    </location>
</feature>
<keyword evidence="7" id="KW-0067">ATP-binding</keyword>
<dbReference type="InterPro" id="IPR050482">
    <property type="entry name" value="Sensor_HK_TwoCompSys"/>
</dbReference>
<proteinExistence type="predicted"/>
<keyword evidence="9" id="KW-1133">Transmembrane helix</keyword>
<feature type="domain" description="DUF7134" evidence="12">
    <location>
        <begin position="12"/>
        <end position="166"/>
    </location>
</feature>
<feature type="transmembrane region" description="Helical" evidence="9">
    <location>
        <begin position="143"/>
        <end position="163"/>
    </location>
</feature>
<dbReference type="Gene3D" id="1.20.5.1930">
    <property type="match status" value="1"/>
</dbReference>
<evidence type="ECO:0000256" key="7">
    <source>
        <dbReference type="ARBA" id="ARBA00022840"/>
    </source>
</evidence>
<evidence type="ECO:0000313" key="14">
    <source>
        <dbReference type="Proteomes" id="UP001500897"/>
    </source>
</evidence>
<evidence type="ECO:0000259" key="11">
    <source>
        <dbReference type="Pfam" id="PF07730"/>
    </source>
</evidence>
<dbReference type="InterPro" id="IPR003594">
    <property type="entry name" value="HATPase_dom"/>
</dbReference>
<dbReference type="Proteomes" id="UP001500897">
    <property type="component" value="Unassembled WGS sequence"/>
</dbReference>
<name>A0ABN2WRL3_9ACTN</name>
<evidence type="ECO:0000256" key="2">
    <source>
        <dbReference type="ARBA" id="ARBA00012438"/>
    </source>
</evidence>